<dbReference type="RefSeq" id="WP_244938068.1">
    <property type="nucleotide sequence ID" value="NZ_BJNT01000001.1"/>
</dbReference>
<dbReference type="InterPro" id="IPR025339">
    <property type="entry name" value="DUF4245"/>
</dbReference>
<evidence type="ECO:0000313" key="1">
    <source>
        <dbReference type="EMBL" id="GEC84823.1"/>
    </source>
</evidence>
<evidence type="ECO:0008006" key="3">
    <source>
        <dbReference type="Google" id="ProtNLM"/>
    </source>
</evidence>
<evidence type="ECO:0000313" key="2">
    <source>
        <dbReference type="Proteomes" id="UP000319986"/>
    </source>
</evidence>
<reference evidence="1 2" key="1">
    <citation type="submission" date="2019-06" db="EMBL/GenBank/DDBJ databases">
        <title>Whole genome shotgun sequence of Corynebacterium variabile NBRC 15286.</title>
        <authorList>
            <person name="Hosoyama A."/>
            <person name="Uohara A."/>
            <person name="Ohji S."/>
            <person name="Ichikawa N."/>
        </authorList>
    </citation>
    <scope>NUCLEOTIDE SEQUENCE [LARGE SCALE GENOMIC DNA]</scope>
    <source>
        <strain evidence="1 2">NBRC 15286</strain>
    </source>
</reference>
<dbReference type="Pfam" id="PF14030">
    <property type="entry name" value="DUF4245"/>
    <property type="match status" value="1"/>
</dbReference>
<accession>A0A4Y4C191</accession>
<dbReference type="AlphaFoldDB" id="A0A4Y4C191"/>
<comment type="caution">
    <text evidence="1">The sequence shown here is derived from an EMBL/GenBank/DDBJ whole genome shotgun (WGS) entry which is preliminary data.</text>
</comment>
<dbReference type="GeneID" id="82886305"/>
<organism evidence="1 2">
    <name type="scientific">Corynebacterium variabile</name>
    <dbReference type="NCBI Taxonomy" id="1727"/>
    <lineage>
        <taxon>Bacteria</taxon>
        <taxon>Bacillati</taxon>
        <taxon>Actinomycetota</taxon>
        <taxon>Actinomycetes</taxon>
        <taxon>Mycobacteriales</taxon>
        <taxon>Corynebacteriaceae</taxon>
        <taxon>Corynebacterium</taxon>
    </lineage>
</organism>
<protein>
    <recommendedName>
        <fullName evidence="3">DUF4245 domain-containing protein</fullName>
    </recommendedName>
</protein>
<gene>
    <name evidence="1" type="ORF">CVA01_01370</name>
</gene>
<name>A0A4Y4C191_9CORY</name>
<sequence>MKIEKPRMFTNTRDLIISLGVLLVVMFFSVGFTGMCSFNPGSADKSGPVQEVDIDTILKTDARGLGIPVRLPAFPDNWEANSGRRTMVDNEPSSKAGWVIDGEAFLALTQTVAELKDAVNDEDGEYREETDTFVVPASKSSTGEDVTWQIWSGDDVKQIWAVDLGDVRLLISGTATQAQYRTMAEAVTKAEPLETGAASSTPGGAYSDGVTARFASASSTRWDAPSR</sequence>
<dbReference type="EMBL" id="BJNT01000001">
    <property type="protein sequence ID" value="GEC84823.1"/>
    <property type="molecule type" value="Genomic_DNA"/>
</dbReference>
<proteinExistence type="predicted"/>
<dbReference type="Proteomes" id="UP000319986">
    <property type="component" value="Unassembled WGS sequence"/>
</dbReference>